<gene>
    <name evidence="3" type="primary">CE3H7orf50</name>
</gene>
<evidence type="ECO:0000313" key="2">
    <source>
        <dbReference type="Proteomes" id="UP001652583"/>
    </source>
</evidence>
<dbReference type="RefSeq" id="XP_053069141.1">
    <property type="nucleotide sequence ID" value="XM_053213166.1"/>
</dbReference>
<name>A0ABM3PBT2_ACIJB</name>
<reference evidence="3" key="1">
    <citation type="submission" date="2025-08" db="UniProtKB">
        <authorList>
            <consortium name="RefSeq"/>
        </authorList>
    </citation>
    <scope>IDENTIFICATION</scope>
    <source>
        <tissue evidence="3">Blood</tissue>
    </source>
</reference>
<feature type="region of interest" description="Disordered" evidence="1">
    <location>
        <begin position="53"/>
        <end position="73"/>
    </location>
</feature>
<protein>
    <submittedName>
        <fullName evidence="3">Uncharacterized protein C7orf50 homolog isoform X2</fullName>
    </submittedName>
</protein>
<dbReference type="Proteomes" id="UP001652583">
    <property type="component" value="Chromosome E3"/>
</dbReference>
<evidence type="ECO:0000256" key="1">
    <source>
        <dbReference type="SAM" id="MobiDB-lite"/>
    </source>
</evidence>
<proteinExistence type="predicted"/>
<feature type="compositionally biased region" description="Basic residues" evidence="1">
    <location>
        <begin position="97"/>
        <end position="106"/>
    </location>
</feature>
<organism evidence="2 3">
    <name type="scientific">Acinonyx jubatus</name>
    <name type="common">Cheetah</name>
    <dbReference type="NCBI Taxonomy" id="32536"/>
    <lineage>
        <taxon>Eukaryota</taxon>
        <taxon>Metazoa</taxon>
        <taxon>Chordata</taxon>
        <taxon>Craniata</taxon>
        <taxon>Vertebrata</taxon>
        <taxon>Euteleostomi</taxon>
        <taxon>Mammalia</taxon>
        <taxon>Eutheria</taxon>
        <taxon>Laurasiatheria</taxon>
        <taxon>Carnivora</taxon>
        <taxon>Feliformia</taxon>
        <taxon>Felidae</taxon>
        <taxon>Felinae</taxon>
        <taxon>Acinonyx</taxon>
    </lineage>
</organism>
<keyword evidence="2" id="KW-1185">Reference proteome</keyword>
<dbReference type="GeneID" id="106966508"/>
<evidence type="ECO:0000313" key="3">
    <source>
        <dbReference type="RefSeq" id="XP_053069141.1"/>
    </source>
</evidence>
<accession>A0ABM3PBT2</accession>
<feature type="region of interest" description="Disordered" evidence="1">
    <location>
        <begin position="87"/>
        <end position="106"/>
    </location>
</feature>
<sequence>MGRETGSTWGRCSCGFPPPLSGPGQGLLTGRPPGEGPVAATWWCGGHRQVVPSLHSRSRQPPSTGSLRGPRLASPACFADPAGAGVRAHVQAPGPRPHPRAPPRLRHRPAGWIRFQPSRAGVTCAVRGRCGRAARGPLAARDAEATVALAGCVEGTGTFLARDGWRPLPASPVLGSPARLHDRPARMGSCGVDGLLTKGSVCAPRVLCVPFPAFKSLLRGVSRPRYVVQDPAPRSCAPSGALPP</sequence>